<sequence>MALPWLRCTANPCVLRVLAAQAGHGHGSKCHTQATRSNGSGRAIGMLLARMLGVYGPHA</sequence>
<evidence type="ECO:0000313" key="2">
    <source>
        <dbReference type="Proteomes" id="UP000237105"/>
    </source>
</evidence>
<protein>
    <submittedName>
        <fullName evidence="1">Uncharacterized protein</fullName>
    </submittedName>
</protein>
<dbReference type="AlphaFoldDB" id="A0A2P5E0V4"/>
<accession>A0A2P5E0V4</accession>
<comment type="caution">
    <text evidence="1">The sequence shown here is derived from an EMBL/GenBank/DDBJ whole genome shotgun (WGS) entry which is preliminary data.</text>
</comment>
<evidence type="ECO:0000313" key="1">
    <source>
        <dbReference type="EMBL" id="PON79175.1"/>
    </source>
</evidence>
<gene>
    <name evidence="1" type="ORF">PanWU01x14_012910</name>
</gene>
<name>A0A2P5E0V4_PARAD</name>
<dbReference type="Proteomes" id="UP000237105">
    <property type="component" value="Unassembled WGS sequence"/>
</dbReference>
<feature type="non-terminal residue" evidence="1">
    <location>
        <position position="59"/>
    </location>
</feature>
<dbReference type="EMBL" id="JXTB01000005">
    <property type="protein sequence ID" value="PON79175.1"/>
    <property type="molecule type" value="Genomic_DNA"/>
</dbReference>
<keyword evidence="2" id="KW-1185">Reference proteome</keyword>
<proteinExistence type="predicted"/>
<reference evidence="2" key="1">
    <citation type="submission" date="2016-06" db="EMBL/GenBank/DDBJ databases">
        <title>Parallel loss of symbiosis genes in relatives of nitrogen-fixing non-legume Parasponia.</title>
        <authorList>
            <person name="Van Velzen R."/>
            <person name="Holmer R."/>
            <person name="Bu F."/>
            <person name="Rutten L."/>
            <person name="Van Zeijl A."/>
            <person name="Liu W."/>
            <person name="Santuari L."/>
            <person name="Cao Q."/>
            <person name="Sharma T."/>
            <person name="Shen D."/>
            <person name="Roswanjaya Y."/>
            <person name="Wardhani T."/>
            <person name="Kalhor M.S."/>
            <person name="Jansen J."/>
            <person name="Van den Hoogen J."/>
            <person name="Gungor B."/>
            <person name="Hartog M."/>
            <person name="Hontelez J."/>
            <person name="Verver J."/>
            <person name="Yang W.-C."/>
            <person name="Schijlen E."/>
            <person name="Repin R."/>
            <person name="Schilthuizen M."/>
            <person name="Schranz E."/>
            <person name="Heidstra R."/>
            <person name="Miyata K."/>
            <person name="Fedorova E."/>
            <person name="Kohlen W."/>
            <person name="Bisseling T."/>
            <person name="Smit S."/>
            <person name="Geurts R."/>
        </authorList>
    </citation>
    <scope>NUCLEOTIDE SEQUENCE [LARGE SCALE GENOMIC DNA]</scope>
    <source>
        <strain evidence="2">cv. WU1-14</strain>
    </source>
</reference>
<organism evidence="1 2">
    <name type="scientific">Parasponia andersonii</name>
    <name type="common">Sponia andersonii</name>
    <dbReference type="NCBI Taxonomy" id="3476"/>
    <lineage>
        <taxon>Eukaryota</taxon>
        <taxon>Viridiplantae</taxon>
        <taxon>Streptophyta</taxon>
        <taxon>Embryophyta</taxon>
        <taxon>Tracheophyta</taxon>
        <taxon>Spermatophyta</taxon>
        <taxon>Magnoliopsida</taxon>
        <taxon>eudicotyledons</taxon>
        <taxon>Gunneridae</taxon>
        <taxon>Pentapetalae</taxon>
        <taxon>rosids</taxon>
        <taxon>fabids</taxon>
        <taxon>Rosales</taxon>
        <taxon>Cannabaceae</taxon>
        <taxon>Parasponia</taxon>
    </lineage>
</organism>